<keyword evidence="1" id="KW-0472">Membrane</keyword>
<dbReference type="Gene3D" id="2.60.120.200">
    <property type="match status" value="2"/>
</dbReference>
<feature type="transmembrane region" description="Helical" evidence="1">
    <location>
        <begin position="629"/>
        <end position="651"/>
    </location>
</feature>
<name>A0AAI8VWH4_9PEZI</name>
<sequence>MSYSLTTHYAGQGLLDSFSFFTGSDSSNGFVDYQSREAAVASNLVSIDEFNRVRLGVDSVNTYSTSDKGRPSVRLTSNDDFTHGLFIADFAHMPGSACGTWPAFWAFNNQEARTLVSLGPKDRPIAHPLLEISAGNYASPTSDSASYGDAFNAEGGGVYALEWDSEDLKIWHFPRSTIPDDITYAPVVKPDPASWGPPQAVFGGPGCDADLYFFNLSLVINTNFCGDYAGNVWGKADQCNQLAPTCTEYVAANPGNSKSAFWDINYIDIYQLGAAATDPTIPPVFPNITSAPSSATSLPSLNGTVPGSNGTFTPSVTRTVTRSTITQVMTTAEPTKTSGGLIDPSMLYGYTLLGCFGSSAGYQSFTPVASFATMDNEACVTNCAGRKFAGVSGEDCYCADILGDASAVDNDLCDILCLGNPREFCGGLLDYTPSNSTVNGTLQGNFTLSVRHHDRRATPSKILLTVYGDLRVDATPPGAPAMGGGEPLPSTTPAANVTVTSAITVTYTTVCATNPAELIVLQYCTTVTYEECATATATAAPSITAAPSNNNATTTTPDAALAAVPMTTCTQTCDACGPGGASTVALTVPDAVATVVPVSNVTLAALSQSQNGTTLSPSSVPVLAGAPTMGVATAMGWGLGLWVGLFGVLVMV</sequence>
<dbReference type="PANTHER" id="PTHR10963:SF24">
    <property type="entry name" value="GLYCOSIDASE C21B10.07-RELATED"/>
    <property type="match status" value="1"/>
</dbReference>
<organism evidence="4 5">
    <name type="scientific">Anthostomella pinea</name>
    <dbReference type="NCBI Taxonomy" id="933095"/>
    <lineage>
        <taxon>Eukaryota</taxon>
        <taxon>Fungi</taxon>
        <taxon>Dikarya</taxon>
        <taxon>Ascomycota</taxon>
        <taxon>Pezizomycotina</taxon>
        <taxon>Sordariomycetes</taxon>
        <taxon>Xylariomycetidae</taxon>
        <taxon>Xylariales</taxon>
        <taxon>Xylariaceae</taxon>
        <taxon>Anthostomella</taxon>
    </lineage>
</organism>
<dbReference type="PANTHER" id="PTHR10963">
    <property type="entry name" value="GLYCOSYL HYDROLASE-RELATED"/>
    <property type="match status" value="1"/>
</dbReference>
<feature type="domain" description="WSC" evidence="2">
    <location>
        <begin position="349"/>
        <end position="439"/>
    </location>
</feature>
<proteinExistence type="predicted"/>
<keyword evidence="1" id="KW-1133">Transmembrane helix</keyword>
<reference evidence="4" key="1">
    <citation type="submission" date="2023-10" db="EMBL/GenBank/DDBJ databases">
        <authorList>
            <person name="Hackl T."/>
        </authorList>
    </citation>
    <scope>NUCLEOTIDE SEQUENCE</scope>
</reference>
<gene>
    <name evidence="4" type="ORF">KHLLAP_LOCUS12814</name>
</gene>
<dbReference type="Pfam" id="PF01822">
    <property type="entry name" value="WSC"/>
    <property type="match status" value="1"/>
</dbReference>
<dbReference type="Pfam" id="PF26113">
    <property type="entry name" value="GH16_XgeA"/>
    <property type="match status" value="2"/>
</dbReference>
<dbReference type="PROSITE" id="PS51762">
    <property type="entry name" value="GH16_2"/>
    <property type="match status" value="1"/>
</dbReference>
<dbReference type="GO" id="GO:0004553">
    <property type="term" value="F:hydrolase activity, hydrolyzing O-glycosyl compounds"/>
    <property type="evidence" value="ECO:0007669"/>
    <property type="project" value="InterPro"/>
</dbReference>
<keyword evidence="1" id="KW-0812">Transmembrane</keyword>
<dbReference type="InterPro" id="IPR002889">
    <property type="entry name" value="WSC_carb-bd"/>
</dbReference>
<dbReference type="AlphaFoldDB" id="A0AAI8VWH4"/>
<keyword evidence="5" id="KW-1185">Reference proteome</keyword>
<dbReference type="InterPro" id="IPR050546">
    <property type="entry name" value="Glycosyl_Hydrlase_16"/>
</dbReference>
<accession>A0AAI8VWH4</accession>
<dbReference type="Proteomes" id="UP001295740">
    <property type="component" value="Unassembled WGS sequence"/>
</dbReference>
<protein>
    <submittedName>
        <fullName evidence="4">Uu.00g053610.m01.CDS01</fullName>
    </submittedName>
</protein>
<evidence type="ECO:0000256" key="1">
    <source>
        <dbReference type="SAM" id="Phobius"/>
    </source>
</evidence>
<dbReference type="InterPro" id="IPR013320">
    <property type="entry name" value="ConA-like_dom_sf"/>
</dbReference>
<dbReference type="InterPro" id="IPR000757">
    <property type="entry name" value="Beta-glucanase-like"/>
</dbReference>
<dbReference type="GO" id="GO:0009251">
    <property type="term" value="P:glucan catabolic process"/>
    <property type="evidence" value="ECO:0007669"/>
    <property type="project" value="TreeGrafter"/>
</dbReference>
<dbReference type="EMBL" id="CAUWAG010000019">
    <property type="protein sequence ID" value="CAJ2512346.1"/>
    <property type="molecule type" value="Genomic_DNA"/>
</dbReference>
<dbReference type="SMART" id="SM00321">
    <property type="entry name" value="WSC"/>
    <property type="match status" value="1"/>
</dbReference>
<evidence type="ECO:0000313" key="4">
    <source>
        <dbReference type="EMBL" id="CAJ2512346.1"/>
    </source>
</evidence>
<evidence type="ECO:0000313" key="5">
    <source>
        <dbReference type="Proteomes" id="UP001295740"/>
    </source>
</evidence>
<comment type="caution">
    <text evidence="4">The sequence shown here is derived from an EMBL/GenBank/DDBJ whole genome shotgun (WGS) entry which is preliminary data.</text>
</comment>
<evidence type="ECO:0000259" key="2">
    <source>
        <dbReference type="PROSITE" id="PS51212"/>
    </source>
</evidence>
<evidence type="ECO:0000259" key="3">
    <source>
        <dbReference type="PROSITE" id="PS51762"/>
    </source>
</evidence>
<feature type="domain" description="GH16" evidence="3">
    <location>
        <begin position="7"/>
        <end position="275"/>
    </location>
</feature>
<dbReference type="SUPFAM" id="SSF49899">
    <property type="entry name" value="Concanavalin A-like lectins/glucanases"/>
    <property type="match status" value="1"/>
</dbReference>
<dbReference type="PROSITE" id="PS51212">
    <property type="entry name" value="WSC"/>
    <property type="match status" value="1"/>
</dbReference>